<organism evidence="7 8">
    <name type="scientific">Actinidia rufa</name>
    <dbReference type="NCBI Taxonomy" id="165716"/>
    <lineage>
        <taxon>Eukaryota</taxon>
        <taxon>Viridiplantae</taxon>
        <taxon>Streptophyta</taxon>
        <taxon>Embryophyta</taxon>
        <taxon>Tracheophyta</taxon>
        <taxon>Spermatophyta</taxon>
        <taxon>Magnoliopsida</taxon>
        <taxon>eudicotyledons</taxon>
        <taxon>Gunneridae</taxon>
        <taxon>Pentapetalae</taxon>
        <taxon>asterids</taxon>
        <taxon>Ericales</taxon>
        <taxon>Actinidiaceae</taxon>
        <taxon>Actinidia</taxon>
    </lineage>
</organism>
<dbReference type="PANTHER" id="PTHR31234:SF2">
    <property type="entry name" value="OS05G0199100 PROTEIN"/>
    <property type="match status" value="1"/>
</dbReference>
<dbReference type="InterPro" id="IPR044839">
    <property type="entry name" value="NDR1-like"/>
</dbReference>
<dbReference type="PANTHER" id="PTHR31234">
    <property type="entry name" value="LATE EMBRYOGENESIS ABUNDANT (LEA) HYDROXYPROLINE-RICH GLYCOPROTEIN FAMILY"/>
    <property type="match status" value="1"/>
</dbReference>
<dbReference type="GO" id="GO:0098542">
    <property type="term" value="P:defense response to other organism"/>
    <property type="evidence" value="ECO:0007669"/>
    <property type="project" value="InterPro"/>
</dbReference>
<dbReference type="AlphaFoldDB" id="A0A7J0ESD1"/>
<keyword evidence="8" id="KW-1185">Reference proteome</keyword>
<dbReference type="OrthoDB" id="1578144at2759"/>
<comment type="subcellular location">
    <subcellularLocation>
        <location evidence="1">Membrane</location>
        <topology evidence="1">Single-pass membrane protein</topology>
    </subcellularLocation>
</comment>
<accession>A0A7J0ESD1</accession>
<evidence type="ECO:0000256" key="2">
    <source>
        <dbReference type="ARBA" id="ARBA00022692"/>
    </source>
</evidence>
<dbReference type="Proteomes" id="UP000585474">
    <property type="component" value="Unassembled WGS sequence"/>
</dbReference>
<comment type="caution">
    <text evidence="7">The sequence shown here is derived from an EMBL/GenBank/DDBJ whole genome shotgun (WGS) entry which is preliminary data.</text>
</comment>
<evidence type="ECO:0000313" key="8">
    <source>
        <dbReference type="Proteomes" id="UP000585474"/>
    </source>
</evidence>
<feature type="domain" description="Late embryogenesis abundant protein LEA-2 subgroup" evidence="6">
    <location>
        <begin position="133"/>
        <end position="234"/>
    </location>
</feature>
<evidence type="ECO:0000256" key="3">
    <source>
        <dbReference type="ARBA" id="ARBA00022989"/>
    </source>
</evidence>
<evidence type="ECO:0000256" key="5">
    <source>
        <dbReference type="SAM" id="Phobius"/>
    </source>
</evidence>
<feature type="transmembrane region" description="Helical" evidence="5">
    <location>
        <begin position="72"/>
        <end position="98"/>
    </location>
</feature>
<dbReference type="InterPro" id="IPR004864">
    <property type="entry name" value="LEA_2"/>
</dbReference>
<sequence>MEEIEPVWPRYQEPNVSVTRHSTNQPSTLQQEVHVVQLPLDQIYCAPPSRNASSTSNQSNTSRDKKISTTYLLLWLFFLFVIAAVFLVIVLSILYLALKPKSPKFFIESFHIVKSPNYSHTQVSKFKYDIGMKAENPNSHIGLLYQKDGHASLSFKQQEVGVGEPPSFYHGKNHSVCFQVVLDSSEEEVAEEMKTDLESGKVEGEEVLTLSMHVPVKLKIWLVKAWTIKMDIRCNIRVGGEGKSGGFVSDWCHHQVHV</sequence>
<name>A0A7J0ESD1_9ERIC</name>
<dbReference type="EMBL" id="BJWL01000006">
    <property type="protein sequence ID" value="GFY89394.1"/>
    <property type="molecule type" value="Genomic_DNA"/>
</dbReference>
<keyword evidence="2 5" id="KW-0812">Transmembrane</keyword>
<proteinExistence type="predicted"/>
<dbReference type="GO" id="GO:0005886">
    <property type="term" value="C:plasma membrane"/>
    <property type="evidence" value="ECO:0007669"/>
    <property type="project" value="TreeGrafter"/>
</dbReference>
<reference evidence="7 8" key="1">
    <citation type="submission" date="2019-07" db="EMBL/GenBank/DDBJ databases">
        <title>De Novo Assembly of kiwifruit Actinidia rufa.</title>
        <authorList>
            <person name="Sugita-Konishi S."/>
            <person name="Sato K."/>
            <person name="Mori E."/>
            <person name="Abe Y."/>
            <person name="Kisaki G."/>
            <person name="Hamano K."/>
            <person name="Suezawa K."/>
            <person name="Otani M."/>
            <person name="Fukuda T."/>
            <person name="Manabe T."/>
            <person name="Gomi K."/>
            <person name="Tabuchi M."/>
            <person name="Akimitsu K."/>
            <person name="Kataoka I."/>
        </authorList>
    </citation>
    <scope>NUCLEOTIDE SEQUENCE [LARGE SCALE GENOMIC DNA]</scope>
    <source>
        <strain evidence="8">cv. Fuchu</strain>
    </source>
</reference>
<gene>
    <name evidence="7" type="ORF">Acr_06g0013340</name>
</gene>
<protein>
    <recommendedName>
        <fullName evidence="6">Late embryogenesis abundant protein LEA-2 subgroup domain-containing protein</fullName>
    </recommendedName>
</protein>
<evidence type="ECO:0000313" key="7">
    <source>
        <dbReference type="EMBL" id="GFY89394.1"/>
    </source>
</evidence>
<evidence type="ECO:0000256" key="1">
    <source>
        <dbReference type="ARBA" id="ARBA00004167"/>
    </source>
</evidence>
<dbReference type="Pfam" id="PF03168">
    <property type="entry name" value="LEA_2"/>
    <property type="match status" value="1"/>
</dbReference>
<keyword evidence="4 5" id="KW-0472">Membrane</keyword>
<keyword evidence="3 5" id="KW-1133">Transmembrane helix</keyword>
<evidence type="ECO:0000259" key="6">
    <source>
        <dbReference type="Pfam" id="PF03168"/>
    </source>
</evidence>
<evidence type="ECO:0000256" key="4">
    <source>
        <dbReference type="ARBA" id="ARBA00023136"/>
    </source>
</evidence>